<dbReference type="SUPFAM" id="SSF75304">
    <property type="entry name" value="Amidase signature (AS) enzymes"/>
    <property type="match status" value="1"/>
</dbReference>
<gene>
    <name evidence="2" type="ORF">C8N43_1442</name>
</gene>
<accession>A0A2T6BL30</accession>
<dbReference type="PANTHER" id="PTHR11895">
    <property type="entry name" value="TRANSAMIDASE"/>
    <property type="match status" value="1"/>
</dbReference>
<evidence type="ECO:0000313" key="3">
    <source>
        <dbReference type="Proteomes" id="UP000243978"/>
    </source>
</evidence>
<dbReference type="PANTHER" id="PTHR11895:SF76">
    <property type="entry name" value="INDOLEACETAMIDE HYDROLASE"/>
    <property type="match status" value="1"/>
</dbReference>
<evidence type="ECO:0000259" key="1">
    <source>
        <dbReference type="Pfam" id="PF01425"/>
    </source>
</evidence>
<proteinExistence type="predicted"/>
<dbReference type="Gene3D" id="3.90.1300.10">
    <property type="entry name" value="Amidase signature (AS) domain"/>
    <property type="match status" value="1"/>
</dbReference>
<feature type="domain" description="Amidase" evidence="1">
    <location>
        <begin position="28"/>
        <end position="451"/>
    </location>
</feature>
<keyword evidence="3" id="KW-1185">Reference proteome</keyword>
<dbReference type="InterPro" id="IPR023631">
    <property type="entry name" value="Amidase_dom"/>
</dbReference>
<dbReference type="OrthoDB" id="9777859at2"/>
<keyword evidence="2" id="KW-0808">Transferase</keyword>
<evidence type="ECO:0000313" key="2">
    <source>
        <dbReference type="EMBL" id="PTX56780.1"/>
    </source>
</evidence>
<dbReference type="GO" id="GO:0016740">
    <property type="term" value="F:transferase activity"/>
    <property type="evidence" value="ECO:0007669"/>
    <property type="project" value="UniProtKB-KW"/>
</dbReference>
<dbReference type="Proteomes" id="UP000243978">
    <property type="component" value="Unassembled WGS sequence"/>
</dbReference>
<sequence>MSQTDLLTLSACEVLAAFSARSLTPSEYLAACLEAISFFNPKINALAAVDTEAAVDLAAAATIRWEAGYPIGPLDGLPIGVKDLQNTKGLLTTHGSVRARGHVPNEDLPMVARLRAAGAIILAKTNVPEMGAGGNTRNPVWGATGNPFDANLIAGGSSGGSAAALAASLLPLCTGSDTGGSLRMPAALCGVVGYRPSVDVIAHPTRPLGWSGISVLGPMARTMDDLTLMLDVCQGHDPDDPLSAPSAPERFRALPSVALKDLRVGFSEDFGGAPVDQSIRETFRERLDILRPHVKECRAADLNLGDMDRCFDILRAESFGVAFGEAVQEDPDSFGAHIKDNVALGHSLCLADRGWAHAEQTRILRKFNRLMAEFDVIVLPTSPVSPFQWTQSHAAEVDGQKMDIYYRWLALCYRGSLAGGPSITLPCGRDAAGMPFGLQMLGPVRGDDGLLAAARAFETLFNSTAKTARPLANMETLVPSAVDLRSIVTHPPEVTAKPVPNARLVRTAV</sequence>
<protein>
    <submittedName>
        <fullName evidence="2">Asp-tRNA(Asn)/Glu-tRNA(Gln) amidotransferase A subunit family amidase</fullName>
    </submittedName>
</protein>
<dbReference type="EMBL" id="QBKS01000001">
    <property type="protein sequence ID" value="PTX56780.1"/>
    <property type="molecule type" value="Genomic_DNA"/>
</dbReference>
<dbReference type="InterPro" id="IPR036928">
    <property type="entry name" value="AS_sf"/>
</dbReference>
<name>A0A2T6BL30_9RHOB</name>
<reference evidence="2 3" key="1">
    <citation type="submission" date="2018-04" db="EMBL/GenBank/DDBJ databases">
        <title>Genomic Encyclopedia of Archaeal and Bacterial Type Strains, Phase II (KMG-II): from individual species to whole genera.</title>
        <authorList>
            <person name="Goeker M."/>
        </authorList>
    </citation>
    <scope>NUCLEOTIDE SEQUENCE [LARGE SCALE GENOMIC DNA]</scope>
    <source>
        <strain evidence="2 3">DSM 100977</strain>
    </source>
</reference>
<dbReference type="AlphaFoldDB" id="A0A2T6BL30"/>
<dbReference type="Pfam" id="PF01425">
    <property type="entry name" value="Amidase"/>
    <property type="match status" value="1"/>
</dbReference>
<comment type="caution">
    <text evidence="2">The sequence shown here is derived from an EMBL/GenBank/DDBJ whole genome shotgun (WGS) entry which is preliminary data.</text>
</comment>
<organism evidence="2 3">
    <name type="scientific">Litoreibacter ponti</name>
    <dbReference type="NCBI Taxonomy" id="1510457"/>
    <lineage>
        <taxon>Bacteria</taxon>
        <taxon>Pseudomonadati</taxon>
        <taxon>Pseudomonadota</taxon>
        <taxon>Alphaproteobacteria</taxon>
        <taxon>Rhodobacterales</taxon>
        <taxon>Roseobacteraceae</taxon>
        <taxon>Litoreibacter</taxon>
    </lineage>
</organism>
<dbReference type="RefSeq" id="WP_107844940.1">
    <property type="nucleotide sequence ID" value="NZ_QBKS01000001.1"/>
</dbReference>
<dbReference type="InterPro" id="IPR000120">
    <property type="entry name" value="Amidase"/>
</dbReference>